<proteinExistence type="predicted"/>
<dbReference type="Pfam" id="PF21781">
    <property type="entry name" value="DUF6876"/>
    <property type="match status" value="1"/>
</dbReference>
<accession>A0A1J1LQR8</accession>
<evidence type="ECO:0000313" key="2">
    <source>
        <dbReference type="EMBL" id="CUR33921.1"/>
    </source>
</evidence>
<organism evidence="2 3">
    <name type="scientific">Planktothrix tepida PCC 9214</name>
    <dbReference type="NCBI Taxonomy" id="671072"/>
    <lineage>
        <taxon>Bacteria</taxon>
        <taxon>Bacillati</taxon>
        <taxon>Cyanobacteriota</taxon>
        <taxon>Cyanophyceae</taxon>
        <taxon>Oscillatoriophycideae</taxon>
        <taxon>Oscillatoriales</taxon>
        <taxon>Microcoleaceae</taxon>
        <taxon>Planktothrix</taxon>
    </lineage>
</organism>
<keyword evidence="3" id="KW-1185">Reference proteome</keyword>
<gene>
    <name evidence="2" type="ORF">PL921460030</name>
</gene>
<dbReference type="InterPro" id="IPR049241">
    <property type="entry name" value="DUF6876"/>
</dbReference>
<dbReference type="RefSeq" id="WP_072716967.1">
    <property type="nucleotide sequence ID" value="NZ_LN889762.1"/>
</dbReference>
<evidence type="ECO:0000259" key="1">
    <source>
        <dbReference type="Pfam" id="PF21781"/>
    </source>
</evidence>
<dbReference type="STRING" id="671072.PL921460030"/>
<name>A0A1J1LQR8_9CYAN</name>
<protein>
    <recommendedName>
        <fullName evidence="1">DUF6876 domain-containing protein</fullName>
    </recommendedName>
</protein>
<reference evidence="3" key="1">
    <citation type="submission" date="2015-10" db="EMBL/GenBank/DDBJ databases">
        <authorList>
            <person name="Regsiter A."/>
            <person name="william w."/>
        </authorList>
    </citation>
    <scope>NUCLEOTIDE SEQUENCE [LARGE SCALE GENOMIC DNA]</scope>
</reference>
<feature type="domain" description="DUF6876" evidence="1">
    <location>
        <begin position="5"/>
        <end position="135"/>
    </location>
</feature>
<evidence type="ECO:0000313" key="3">
    <source>
        <dbReference type="Proteomes" id="UP000184315"/>
    </source>
</evidence>
<dbReference type="Proteomes" id="UP000184315">
    <property type="component" value="Unassembled WGS sequence"/>
</dbReference>
<sequence length="135" mass="15598">MNTITLSDLSQFTGTETWYRHFTGLLYTDGIQYLAEQAEAYWLIDAIASYQHQLKRDEYLAEFQVWVLSVAGEGERDYPFLLPEDNYQAVLTCWPDTPKEGLKPAVIQQIEYTKFPLIEVKLYVSGGVLMLPSEY</sequence>
<dbReference type="AlphaFoldDB" id="A0A1J1LQR8"/>
<dbReference type="OrthoDB" id="1255124at2"/>
<dbReference type="EMBL" id="CZDF01000166">
    <property type="protein sequence ID" value="CUR33921.1"/>
    <property type="molecule type" value="Genomic_DNA"/>
</dbReference>